<evidence type="ECO:0000256" key="3">
    <source>
        <dbReference type="ARBA" id="ARBA00022723"/>
    </source>
</evidence>
<reference evidence="9" key="1">
    <citation type="submission" date="2016-10" db="EMBL/GenBank/DDBJ databases">
        <authorList>
            <person name="Jeantristanb JTB J.-T."/>
            <person name="Ricardo R."/>
        </authorList>
    </citation>
    <scope>NUCLEOTIDE SEQUENCE [LARGE SCALE GENOMIC DNA]</scope>
</reference>
<evidence type="ECO:0000256" key="6">
    <source>
        <dbReference type="ARBA" id="ARBA00038357"/>
    </source>
</evidence>
<dbReference type="GO" id="GO:0046872">
    <property type="term" value="F:metal ion binding"/>
    <property type="evidence" value="ECO:0007669"/>
    <property type="project" value="UniProtKB-KW"/>
</dbReference>
<name>A0A2X0MZ32_9BASI</name>
<dbReference type="SMART" id="SM01117">
    <property type="entry name" value="Cyt-b5"/>
    <property type="match status" value="1"/>
</dbReference>
<dbReference type="InterPro" id="IPR050577">
    <property type="entry name" value="MAPR/NEUFC/NENF-like"/>
</dbReference>
<dbReference type="Pfam" id="PF00173">
    <property type="entry name" value="Cyt-b5"/>
    <property type="match status" value="1"/>
</dbReference>
<dbReference type="FunFam" id="3.10.120.10:FF:000003">
    <property type="entry name" value="membrane-associated progesterone receptor component 1"/>
    <property type="match status" value="1"/>
</dbReference>
<proteinExistence type="inferred from homology"/>
<dbReference type="GO" id="GO:0016020">
    <property type="term" value="C:membrane"/>
    <property type="evidence" value="ECO:0007669"/>
    <property type="project" value="TreeGrafter"/>
</dbReference>
<sequence>MTEQLELLGAIVRSIPGQLATLPGHAHTTVSQIATNPLNVSLLLLVLFLIFTLLPTEPTIPDPKTLPTRPSSYNWRPPTHVSANAIVWKEFTPKELAPFDGTDPNLQDGRILFAIRRKVYDVSGAGGRTFYGPGGAYSTFAGRDASRGLAKQSFDEDMLTSLDGPIDPLDDLTKAEWDNLRDWEGHFQNKYIMCGQVPFLTLAITSSRNELTTSGVQTHAV</sequence>
<dbReference type="InterPro" id="IPR036400">
    <property type="entry name" value="Cyt_B5-like_heme/steroid_sf"/>
</dbReference>
<organism evidence="8 9">
    <name type="scientific">Microbotryum saponariae</name>
    <dbReference type="NCBI Taxonomy" id="289078"/>
    <lineage>
        <taxon>Eukaryota</taxon>
        <taxon>Fungi</taxon>
        <taxon>Dikarya</taxon>
        <taxon>Basidiomycota</taxon>
        <taxon>Pucciniomycotina</taxon>
        <taxon>Microbotryomycetes</taxon>
        <taxon>Microbotryales</taxon>
        <taxon>Microbotryaceae</taxon>
        <taxon>Microbotryum</taxon>
    </lineage>
</organism>
<protein>
    <submittedName>
        <fullName evidence="8">BZ3500_MvSof-1268-A1-R1_Chr9g10312 protein</fullName>
    </submittedName>
</protein>
<evidence type="ECO:0000256" key="2">
    <source>
        <dbReference type="ARBA" id="ARBA00022617"/>
    </source>
</evidence>
<dbReference type="OrthoDB" id="547796at2759"/>
<dbReference type="GO" id="GO:0005783">
    <property type="term" value="C:endoplasmic reticulum"/>
    <property type="evidence" value="ECO:0007669"/>
    <property type="project" value="UniProtKB-SubCell"/>
</dbReference>
<evidence type="ECO:0000256" key="1">
    <source>
        <dbReference type="ARBA" id="ARBA00004240"/>
    </source>
</evidence>
<dbReference type="SUPFAM" id="SSF55856">
    <property type="entry name" value="Cytochrome b5-like heme/steroid binding domain"/>
    <property type="match status" value="1"/>
</dbReference>
<keyword evidence="9" id="KW-1185">Reference proteome</keyword>
<dbReference type="InterPro" id="IPR001199">
    <property type="entry name" value="Cyt_B5-like_heme/steroid-bd"/>
</dbReference>
<dbReference type="EMBL" id="FMWP01000107">
    <property type="protein sequence ID" value="SCZ99892.1"/>
    <property type="molecule type" value="Genomic_DNA"/>
</dbReference>
<dbReference type="Gene3D" id="3.10.120.10">
    <property type="entry name" value="Cytochrome b5-like heme/steroid binding domain"/>
    <property type="match status" value="1"/>
</dbReference>
<evidence type="ECO:0000313" key="8">
    <source>
        <dbReference type="EMBL" id="SCZ99892.1"/>
    </source>
</evidence>
<evidence type="ECO:0000313" key="9">
    <source>
        <dbReference type="Proteomes" id="UP000249723"/>
    </source>
</evidence>
<accession>A0A2X0MZ32</accession>
<keyword evidence="5" id="KW-0408">Iron</keyword>
<dbReference type="GO" id="GO:0020037">
    <property type="term" value="F:heme binding"/>
    <property type="evidence" value="ECO:0007669"/>
    <property type="project" value="UniProtKB-ARBA"/>
</dbReference>
<keyword evidence="2" id="KW-0349">Heme</keyword>
<evidence type="ECO:0000256" key="4">
    <source>
        <dbReference type="ARBA" id="ARBA00022824"/>
    </source>
</evidence>
<comment type="subcellular location">
    <subcellularLocation>
        <location evidence="1">Endoplasmic reticulum</location>
    </subcellularLocation>
</comment>
<dbReference type="AlphaFoldDB" id="A0A2X0MZ32"/>
<evidence type="ECO:0000259" key="7">
    <source>
        <dbReference type="SMART" id="SM01117"/>
    </source>
</evidence>
<gene>
    <name evidence="8" type="ORF">BZ3500_MVSOF-1268-A1-R1_CHR9G10312</name>
</gene>
<dbReference type="STRING" id="289078.A0A2X0MZ32"/>
<dbReference type="PANTHER" id="PTHR10281:SF72">
    <property type="entry name" value="NEUDESIN"/>
    <property type="match status" value="1"/>
</dbReference>
<evidence type="ECO:0000256" key="5">
    <source>
        <dbReference type="ARBA" id="ARBA00023004"/>
    </source>
</evidence>
<feature type="domain" description="Cytochrome b5 heme-binding" evidence="7">
    <location>
        <begin position="91"/>
        <end position="198"/>
    </location>
</feature>
<dbReference type="Proteomes" id="UP000249723">
    <property type="component" value="Unassembled WGS sequence"/>
</dbReference>
<keyword evidence="4" id="KW-0256">Endoplasmic reticulum</keyword>
<comment type="similarity">
    <text evidence="6">Belongs to the cytochrome b5 family. MAPR subfamily.</text>
</comment>
<keyword evidence="3" id="KW-0479">Metal-binding</keyword>
<dbReference type="PANTHER" id="PTHR10281">
    <property type="entry name" value="MEMBRANE-ASSOCIATED PROGESTERONE RECEPTOR COMPONENT-RELATED"/>
    <property type="match status" value="1"/>
</dbReference>